<organism evidence="2 3">
    <name type="scientific">Eleusine coracana subsp. coracana</name>
    <dbReference type="NCBI Taxonomy" id="191504"/>
    <lineage>
        <taxon>Eukaryota</taxon>
        <taxon>Viridiplantae</taxon>
        <taxon>Streptophyta</taxon>
        <taxon>Embryophyta</taxon>
        <taxon>Tracheophyta</taxon>
        <taxon>Spermatophyta</taxon>
        <taxon>Magnoliopsida</taxon>
        <taxon>Liliopsida</taxon>
        <taxon>Poales</taxon>
        <taxon>Poaceae</taxon>
        <taxon>PACMAD clade</taxon>
        <taxon>Chloridoideae</taxon>
        <taxon>Cynodonteae</taxon>
        <taxon>Eleusininae</taxon>
        <taxon>Eleusine</taxon>
    </lineage>
</organism>
<reference evidence="2" key="2">
    <citation type="submission" date="2021-12" db="EMBL/GenBank/DDBJ databases">
        <title>Resequencing data analysis of finger millet.</title>
        <authorList>
            <person name="Hatakeyama M."/>
            <person name="Aluri S."/>
            <person name="Balachadran M.T."/>
            <person name="Sivarajan S.R."/>
            <person name="Poveda L."/>
            <person name="Shimizu-Inatsugi R."/>
            <person name="Schlapbach R."/>
            <person name="Sreeman S.M."/>
            <person name="Shimizu K.K."/>
        </authorList>
    </citation>
    <scope>NUCLEOTIDE SEQUENCE</scope>
</reference>
<name>A0AAV5D8P0_ELECO</name>
<evidence type="ECO:0000256" key="1">
    <source>
        <dbReference type="SAM" id="MobiDB-lite"/>
    </source>
</evidence>
<gene>
    <name evidence="2" type="primary">ga24363</name>
    <name evidence="2" type="ORF">PR202_ga24363</name>
</gene>
<evidence type="ECO:0000313" key="3">
    <source>
        <dbReference type="Proteomes" id="UP001054889"/>
    </source>
</evidence>
<accession>A0AAV5D8P0</accession>
<sequence length="71" mass="8080">MRTGTHRALKRMLQNATLPEKKKLTRYDSAMTLCRHSTAARPELDDSPSTVALRSKEPDPRGRNSTNRDEN</sequence>
<feature type="region of interest" description="Disordered" evidence="1">
    <location>
        <begin position="34"/>
        <end position="71"/>
    </location>
</feature>
<protein>
    <submittedName>
        <fullName evidence="2">Uncharacterized protein</fullName>
    </submittedName>
</protein>
<comment type="caution">
    <text evidence="2">The sequence shown here is derived from an EMBL/GenBank/DDBJ whole genome shotgun (WGS) entry which is preliminary data.</text>
</comment>
<reference evidence="2" key="1">
    <citation type="journal article" date="2018" name="DNA Res.">
        <title>Multiple hybrid de novo genome assembly of finger millet, an orphan allotetraploid crop.</title>
        <authorList>
            <person name="Hatakeyama M."/>
            <person name="Aluri S."/>
            <person name="Balachadran M.T."/>
            <person name="Sivarajan S.R."/>
            <person name="Patrignani A."/>
            <person name="Gruter S."/>
            <person name="Poveda L."/>
            <person name="Shimizu-Inatsugi R."/>
            <person name="Baeten J."/>
            <person name="Francoijs K.J."/>
            <person name="Nataraja K.N."/>
            <person name="Reddy Y.A.N."/>
            <person name="Phadnis S."/>
            <person name="Ravikumar R.L."/>
            <person name="Schlapbach R."/>
            <person name="Sreeman S.M."/>
            <person name="Shimizu K.K."/>
        </authorList>
    </citation>
    <scope>NUCLEOTIDE SEQUENCE</scope>
</reference>
<dbReference type="EMBL" id="BQKI01000013">
    <property type="protein sequence ID" value="GJN06615.1"/>
    <property type="molecule type" value="Genomic_DNA"/>
</dbReference>
<proteinExistence type="predicted"/>
<feature type="compositionally biased region" description="Basic and acidic residues" evidence="1">
    <location>
        <begin position="54"/>
        <end position="71"/>
    </location>
</feature>
<evidence type="ECO:0000313" key="2">
    <source>
        <dbReference type="EMBL" id="GJN06615.1"/>
    </source>
</evidence>
<dbReference type="Proteomes" id="UP001054889">
    <property type="component" value="Unassembled WGS sequence"/>
</dbReference>
<dbReference type="AlphaFoldDB" id="A0AAV5D8P0"/>
<keyword evidence="3" id="KW-1185">Reference proteome</keyword>